<evidence type="ECO:0000256" key="4">
    <source>
        <dbReference type="PIRNR" id="PIRNR036492"/>
    </source>
</evidence>
<dbReference type="Gene3D" id="3.40.605.10">
    <property type="entry name" value="Aldehyde Dehydrogenase, Chain A, domain 1"/>
    <property type="match status" value="1"/>
</dbReference>
<evidence type="ECO:0000256" key="7">
    <source>
        <dbReference type="RuleBase" id="RU003345"/>
    </source>
</evidence>
<dbReference type="InterPro" id="IPR016161">
    <property type="entry name" value="Ald_DH/histidinol_DH"/>
</dbReference>
<dbReference type="Pfam" id="PF00171">
    <property type="entry name" value="Aldedh"/>
    <property type="match status" value="1"/>
</dbReference>
<dbReference type="AlphaFoldDB" id="A0A316TMH3"/>
<dbReference type="CDD" id="cd07136">
    <property type="entry name" value="ALDH_YwdH-P39616"/>
    <property type="match status" value="1"/>
</dbReference>
<keyword evidence="10" id="KW-1185">Reference proteome</keyword>
<dbReference type="FunFam" id="3.40.309.10:FF:000003">
    <property type="entry name" value="Aldehyde dehydrogenase"/>
    <property type="match status" value="1"/>
</dbReference>
<feature type="domain" description="Aldehyde dehydrogenase" evidence="8">
    <location>
        <begin position="3"/>
        <end position="425"/>
    </location>
</feature>
<evidence type="ECO:0000313" key="9">
    <source>
        <dbReference type="EMBL" id="PWN05797.1"/>
    </source>
</evidence>
<accession>A0A316TMH3</accession>
<evidence type="ECO:0000313" key="10">
    <source>
        <dbReference type="Proteomes" id="UP000245533"/>
    </source>
</evidence>
<comment type="caution">
    <text evidence="9">The sequence shown here is derived from an EMBL/GenBank/DDBJ whole genome shotgun (WGS) entry which is preliminary data.</text>
</comment>
<dbReference type="PIRSF" id="PIRSF036492">
    <property type="entry name" value="ALDH"/>
    <property type="match status" value="1"/>
</dbReference>
<organism evidence="9 10">
    <name type="scientific">Rhodohalobacter mucosus</name>
    <dbReference type="NCBI Taxonomy" id="2079485"/>
    <lineage>
        <taxon>Bacteria</taxon>
        <taxon>Pseudomonadati</taxon>
        <taxon>Balneolota</taxon>
        <taxon>Balneolia</taxon>
        <taxon>Balneolales</taxon>
        <taxon>Balneolaceae</taxon>
        <taxon>Rhodohalobacter</taxon>
    </lineage>
</organism>
<dbReference type="RefSeq" id="WP_109647239.1">
    <property type="nucleotide sequence ID" value="NZ_QGGB01000008.1"/>
</dbReference>
<dbReference type="SUPFAM" id="SSF53720">
    <property type="entry name" value="ALDH-like"/>
    <property type="match status" value="1"/>
</dbReference>
<evidence type="ECO:0000256" key="2">
    <source>
        <dbReference type="ARBA" id="ARBA00023002"/>
    </source>
</evidence>
<protein>
    <recommendedName>
        <fullName evidence="4">Aldehyde dehydrogenase</fullName>
    </recommendedName>
</protein>
<dbReference type="Gene3D" id="3.40.309.10">
    <property type="entry name" value="Aldehyde Dehydrogenase, Chain A, domain 2"/>
    <property type="match status" value="1"/>
</dbReference>
<dbReference type="GO" id="GO:0005737">
    <property type="term" value="C:cytoplasm"/>
    <property type="evidence" value="ECO:0007669"/>
    <property type="project" value="TreeGrafter"/>
</dbReference>
<evidence type="ECO:0000256" key="6">
    <source>
        <dbReference type="PROSITE-ProRule" id="PRU10007"/>
    </source>
</evidence>
<dbReference type="EMBL" id="QGGB01000008">
    <property type="protein sequence ID" value="PWN05797.1"/>
    <property type="molecule type" value="Genomic_DNA"/>
</dbReference>
<dbReference type="GO" id="GO:0004029">
    <property type="term" value="F:aldehyde dehydrogenase (NAD+) activity"/>
    <property type="evidence" value="ECO:0007669"/>
    <property type="project" value="TreeGrafter"/>
</dbReference>
<dbReference type="FunFam" id="3.40.605.10:FF:000004">
    <property type="entry name" value="Aldehyde dehydrogenase"/>
    <property type="match status" value="1"/>
</dbReference>
<evidence type="ECO:0000256" key="1">
    <source>
        <dbReference type="ARBA" id="ARBA00009986"/>
    </source>
</evidence>
<dbReference type="PANTHER" id="PTHR43570:SF16">
    <property type="entry name" value="ALDEHYDE DEHYDROGENASE TYPE III, ISOFORM Q"/>
    <property type="match status" value="1"/>
</dbReference>
<sequence length="455" mass="51143">MTVSDLIQTQKAAHKKGAMHSLKARTDMLSRLRTMISTHEKELCDAIATDFGKPYVESYITEIFTVLQEIDFHLKHLKKWIKPESAGTHVTVFPSKSEVHHRPFGTVLVISAWNYPVHLSLMPVIGALSAGNTVVLKPSELAANTSATLKKLIDQYFQNQVFSVVEGAVEETQDLLKQPFDKIFFTGSSRVGKIVMKAAAEQLIPVSLELGGKSPAIIHSDADLEIATRRIWWGKTINAGQTCVAPDYVMVHETLKSSFIETSRDVLSSFFQDDYRCGENYTRIVNEQHFERLKELLNSSFVLFGGTVNRDHLFIEPTLIESEWTDQVMQEEIFGPLLPLLTYSDPDEMVEQIRSKPAPLALYLFTNSDPIQQKVFTGISFGGGCLNETISHLGNPHLPFGGIGNSGMGSYHGKHSFDTFSHKQSILKKPVWPDPDVRYPPYDQEKLKWVKKLFS</sequence>
<reference evidence="9 10" key="1">
    <citation type="submission" date="2018-05" db="EMBL/GenBank/DDBJ databases">
        <title>Rhodohalobacter halophilus gen. nov., sp. nov., a moderately halophilic member of the family Balneolaceae.</title>
        <authorList>
            <person name="Liu Z.-W."/>
        </authorList>
    </citation>
    <scope>NUCLEOTIDE SEQUENCE [LARGE SCALE GENOMIC DNA]</scope>
    <source>
        <strain evidence="9 10">8A47</strain>
    </source>
</reference>
<keyword evidence="3" id="KW-0520">NAD</keyword>
<dbReference type="OrthoDB" id="9762913at2"/>
<dbReference type="GO" id="GO:0006081">
    <property type="term" value="P:aldehyde metabolic process"/>
    <property type="evidence" value="ECO:0007669"/>
    <property type="project" value="InterPro"/>
</dbReference>
<dbReference type="InterPro" id="IPR016162">
    <property type="entry name" value="Ald_DH_N"/>
</dbReference>
<comment type="similarity">
    <text evidence="1 4 7">Belongs to the aldehyde dehydrogenase family.</text>
</comment>
<feature type="active site" evidence="5">
    <location>
        <position position="243"/>
    </location>
</feature>
<feature type="active site" evidence="5 6">
    <location>
        <position position="209"/>
    </location>
</feature>
<evidence type="ECO:0000259" key="8">
    <source>
        <dbReference type="Pfam" id="PF00171"/>
    </source>
</evidence>
<dbReference type="InterPro" id="IPR015590">
    <property type="entry name" value="Aldehyde_DH_dom"/>
</dbReference>
<proteinExistence type="inferred from homology"/>
<evidence type="ECO:0000256" key="3">
    <source>
        <dbReference type="ARBA" id="ARBA00023027"/>
    </source>
</evidence>
<gene>
    <name evidence="9" type="ORF">DDZ15_11415</name>
</gene>
<dbReference type="InterPro" id="IPR012394">
    <property type="entry name" value="Aldehyde_DH_NAD(P)"/>
</dbReference>
<dbReference type="Proteomes" id="UP000245533">
    <property type="component" value="Unassembled WGS sequence"/>
</dbReference>
<keyword evidence="2 4" id="KW-0560">Oxidoreductase</keyword>
<name>A0A316TMH3_9BACT</name>
<dbReference type="PROSITE" id="PS00687">
    <property type="entry name" value="ALDEHYDE_DEHYDR_GLU"/>
    <property type="match status" value="1"/>
</dbReference>
<dbReference type="InterPro" id="IPR029510">
    <property type="entry name" value="Ald_DH_CS_GLU"/>
</dbReference>
<dbReference type="PANTHER" id="PTHR43570">
    <property type="entry name" value="ALDEHYDE DEHYDROGENASE"/>
    <property type="match status" value="1"/>
</dbReference>
<evidence type="ECO:0000256" key="5">
    <source>
        <dbReference type="PIRSR" id="PIRSR036492-1"/>
    </source>
</evidence>
<dbReference type="InterPro" id="IPR016163">
    <property type="entry name" value="Ald_DH_C"/>
</dbReference>